<accession>A0ABQ2BCA6</accession>
<dbReference type="PANTHER" id="PTHR36834">
    <property type="entry name" value="MEMBRANE PROTEIN-RELATED"/>
    <property type="match status" value="1"/>
</dbReference>
<comment type="caution">
    <text evidence="3">The sequence shown here is derived from an EMBL/GenBank/DDBJ whole genome shotgun (WGS) entry which is preliminary data.</text>
</comment>
<feature type="transmembrane region" description="Helical" evidence="1">
    <location>
        <begin position="323"/>
        <end position="343"/>
    </location>
</feature>
<evidence type="ECO:0000313" key="4">
    <source>
        <dbReference type="Proteomes" id="UP000632535"/>
    </source>
</evidence>
<dbReference type="InterPro" id="IPR053150">
    <property type="entry name" value="Teicoplanin_resist-assoc"/>
</dbReference>
<protein>
    <recommendedName>
        <fullName evidence="2">VanZ-like domain-containing protein</fullName>
    </recommendedName>
</protein>
<feature type="transmembrane region" description="Helical" evidence="1">
    <location>
        <begin position="145"/>
        <end position="173"/>
    </location>
</feature>
<feature type="transmembrane region" description="Helical" evidence="1">
    <location>
        <begin position="121"/>
        <end position="138"/>
    </location>
</feature>
<feature type="transmembrane region" description="Helical" evidence="1">
    <location>
        <begin position="20"/>
        <end position="42"/>
    </location>
</feature>
<feature type="transmembrane region" description="Helical" evidence="1">
    <location>
        <begin position="228"/>
        <end position="249"/>
    </location>
</feature>
<keyword evidence="4" id="KW-1185">Reference proteome</keyword>
<dbReference type="Proteomes" id="UP000632535">
    <property type="component" value="Unassembled WGS sequence"/>
</dbReference>
<name>A0ABQ2BCA6_9MICO</name>
<keyword evidence="1" id="KW-0812">Transmembrane</keyword>
<gene>
    <name evidence="3" type="ORF">GCM10007368_32590</name>
</gene>
<evidence type="ECO:0000256" key="1">
    <source>
        <dbReference type="SAM" id="Phobius"/>
    </source>
</evidence>
<dbReference type="EMBL" id="BMDG01000012">
    <property type="protein sequence ID" value="GGI10711.1"/>
    <property type="molecule type" value="Genomic_DNA"/>
</dbReference>
<organism evidence="3 4">
    <name type="scientific">Isoptericola cucumis</name>
    <dbReference type="NCBI Taxonomy" id="1776856"/>
    <lineage>
        <taxon>Bacteria</taxon>
        <taxon>Bacillati</taxon>
        <taxon>Actinomycetota</taxon>
        <taxon>Actinomycetes</taxon>
        <taxon>Micrococcales</taxon>
        <taxon>Promicromonosporaceae</taxon>
        <taxon>Isoptericola</taxon>
    </lineage>
</organism>
<feature type="transmembrane region" description="Helical" evidence="1">
    <location>
        <begin position="54"/>
        <end position="74"/>
    </location>
</feature>
<feature type="transmembrane region" description="Helical" evidence="1">
    <location>
        <begin position="349"/>
        <end position="367"/>
    </location>
</feature>
<evidence type="ECO:0000259" key="2">
    <source>
        <dbReference type="Pfam" id="PF04892"/>
    </source>
</evidence>
<evidence type="ECO:0000313" key="3">
    <source>
        <dbReference type="EMBL" id="GGI10711.1"/>
    </source>
</evidence>
<keyword evidence="1" id="KW-1133">Transmembrane helix</keyword>
<reference evidence="4" key="1">
    <citation type="journal article" date="2019" name="Int. J. Syst. Evol. Microbiol.">
        <title>The Global Catalogue of Microorganisms (GCM) 10K type strain sequencing project: providing services to taxonomists for standard genome sequencing and annotation.</title>
        <authorList>
            <consortium name="The Broad Institute Genomics Platform"/>
            <consortium name="The Broad Institute Genome Sequencing Center for Infectious Disease"/>
            <person name="Wu L."/>
            <person name="Ma J."/>
        </authorList>
    </citation>
    <scope>NUCLEOTIDE SEQUENCE [LARGE SCALE GENOMIC DNA]</scope>
    <source>
        <strain evidence="4">CCM 8653</strain>
    </source>
</reference>
<keyword evidence="1" id="KW-0472">Membrane</keyword>
<sequence>MAPSRDSDVTVGDVDEWTWPAYVGVALGVLAFLAVLLPVLVVQQRRYGRLDARRMLGAAALAVYVVTLLAYTLLPLPSGDLAAWCAANAVSGAELVPLHSIDDIRGDTSGLSTLATLRSRAFLQVAFNVLLFVPWGVFARRYLGWGVVASTASALLASVAIETVQYTGIFGVIGCSYRVADVDDVLTNTLGGLLGALVAPVVLRWMPQARALAADRLEPRPVTVPRRLLGMVVDVGAAAALGAALQLAYRIALMATGHGLPATPTWAEVLLGTVLPAVLVFGVPPWVGSGASLGQRAVWLEPRWPDGAGGLARGSLGRRLARGYAVLGVYGLLDVAAAVPPGAEAAGAQSLQGLVVLAAVVGVLATGDRRGLSCALTGARLVDARA</sequence>
<proteinExistence type="predicted"/>
<feature type="domain" description="VanZ-like" evidence="2">
    <location>
        <begin position="62"/>
        <end position="201"/>
    </location>
</feature>
<dbReference type="PANTHER" id="PTHR36834:SF1">
    <property type="entry name" value="INTEGRAL MEMBRANE PROTEIN"/>
    <property type="match status" value="1"/>
</dbReference>
<feature type="transmembrane region" description="Helical" evidence="1">
    <location>
        <begin position="269"/>
        <end position="287"/>
    </location>
</feature>
<feature type="transmembrane region" description="Helical" evidence="1">
    <location>
        <begin position="185"/>
        <end position="207"/>
    </location>
</feature>
<dbReference type="Pfam" id="PF04892">
    <property type="entry name" value="VanZ"/>
    <property type="match status" value="1"/>
</dbReference>
<dbReference type="InterPro" id="IPR006976">
    <property type="entry name" value="VanZ-like"/>
</dbReference>